<comment type="similarity">
    <text evidence="1">Belongs to the amidase family.</text>
</comment>
<feature type="active site" description="Acyl-ester intermediate" evidence="3">
    <location>
        <position position="231"/>
    </location>
</feature>
<feature type="binding site" evidence="4">
    <location>
        <begin position="228"/>
        <end position="231"/>
    </location>
    <ligand>
        <name>substrate</name>
    </ligand>
</feature>
<evidence type="ECO:0000313" key="7">
    <source>
        <dbReference type="Proteomes" id="UP001358614"/>
    </source>
</evidence>
<dbReference type="KEGG" id="ker:91103906"/>
<dbReference type="EMBL" id="CP144089">
    <property type="protein sequence ID" value="WWD07008.1"/>
    <property type="molecule type" value="Genomic_DNA"/>
</dbReference>
<feature type="domain" description="Amidase" evidence="5">
    <location>
        <begin position="78"/>
        <end position="517"/>
    </location>
</feature>
<name>A0AAX4KMU5_9TREE</name>
<evidence type="ECO:0000259" key="5">
    <source>
        <dbReference type="Pfam" id="PF01425"/>
    </source>
</evidence>
<dbReference type="RefSeq" id="XP_066084975.1">
    <property type="nucleotide sequence ID" value="XM_066228878.1"/>
</dbReference>
<evidence type="ECO:0000256" key="3">
    <source>
        <dbReference type="PIRSR" id="PIRSR001221-1"/>
    </source>
</evidence>
<dbReference type="PANTHER" id="PTHR46072">
    <property type="entry name" value="AMIDASE-RELATED-RELATED"/>
    <property type="match status" value="1"/>
</dbReference>
<dbReference type="InterPro" id="IPR023631">
    <property type="entry name" value="Amidase_dom"/>
</dbReference>
<feature type="active site" description="Charge relay system" evidence="3">
    <location>
        <position position="133"/>
    </location>
</feature>
<evidence type="ECO:0000256" key="4">
    <source>
        <dbReference type="PIRSR" id="PIRSR001221-2"/>
    </source>
</evidence>
<dbReference type="Pfam" id="PF01425">
    <property type="entry name" value="Amidase"/>
    <property type="match status" value="1"/>
</dbReference>
<keyword evidence="7" id="KW-1185">Reference proteome</keyword>
<dbReference type="PIRSF" id="PIRSF001221">
    <property type="entry name" value="Amidase_fungi"/>
    <property type="match status" value="1"/>
</dbReference>
<evidence type="ECO:0000256" key="2">
    <source>
        <dbReference type="ARBA" id="ARBA00022801"/>
    </source>
</evidence>
<dbReference type="InterPro" id="IPR036928">
    <property type="entry name" value="AS_sf"/>
</dbReference>
<gene>
    <name evidence="6" type="ORF">V865_005105</name>
</gene>
<feature type="binding site" evidence="4">
    <location>
        <position position="182"/>
    </location>
    <ligand>
        <name>substrate</name>
    </ligand>
</feature>
<evidence type="ECO:0000313" key="6">
    <source>
        <dbReference type="EMBL" id="WWD07008.1"/>
    </source>
</evidence>
<dbReference type="SUPFAM" id="SSF75304">
    <property type="entry name" value="Amidase signature (AS) enzymes"/>
    <property type="match status" value="1"/>
</dbReference>
<dbReference type="GO" id="GO:0016787">
    <property type="term" value="F:hydrolase activity"/>
    <property type="evidence" value="ECO:0007669"/>
    <property type="project" value="UniProtKB-KW"/>
</dbReference>
<dbReference type="PANTHER" id="PTHR46072:SF4">
    <property type="entry name" value="AMIDASE C550.07-RELATED"/>
    <property type="match status" value="1"/>
</dbReference>
<dbReference type="Proteomes" id="UP001358614">
    <property type="component" value="Chromosome 1"/>
</dbReference>
<keyword evidence="2" id="KW-0378">Hydrolase</keyword>
<dbReference type="Gene3D" id="3.90.1300.10">
    <property type="entry name" value="Amidase signature (AS) domain"/>
    <property type="match status" value="1"/>
</dbReference>
<dbReference type="GeneID" id="91103906"/>
<organism evidence="6 7">
    <name type="scientific">Kwoniella europaea PYCC6329</name>
    <dbReference type="NCBI Taxonomy" id="1423913"/>
    <lineage>
        <taxon>Eukaryota</taxon>
        <taxon>Fungi</taxon>
        <taxon>Dikarya</taxon>
        <taxon>Basidiomycota</taxon>
        <taxon>Agaricomycotina</taxon>
        <taxon>Tremellomycetes</taxon>
        <taxon>Tremellales</taxon>
        <taxon>Cryptococcaceae</taxon>
        <taxon>Kwoniella</taxon>
    </lineage>
</organism>
<feature type="active site" description="Charge relay system" evidence="3">
    <location>
        <position position="207"/>
    </location>
</feature>
<evidence type="ECO:0000256" key="1">
    <source>
        <dbReference type="ARBA" id="ARBA00009199"/>
    </source>
</evidence>
<protein>
    <recommendedName>
        <fullName evidence="5">Amidase domain-containing protein</fullName>
    </recommendedName>
</protein>
<dbReference type="AlphaFoldDB" id="A0AAX4KMU5"/>
<proteinExistence type="inferred from homology"/>
<sequence length="528" mass="57816">MPDLKVKQLLERGKAYRELRDSLFTGQYAPDLPDLPLDVSQLYKTSEILSQSQVEIVELDAVDLAKSIAQRKYTSYQVIEAYLLSAALAHSATNCLAWFFPLEAVERARWLDEQLEKTGQPVGPLHGVPISVKDFIMVKGISQTSGHIASSGFIPDEDAHIVAILRDAGAVFYAKTTMPQSIMHLETDSFLGVTSNPFNRNLTAGGSSGGEGALVGARGSPLGITTDIGGSTRGPAANNGLWGFKPTAMRLPKGMKGIMPGADGVAGAIGPIAHSLRDLELFCEVLLDAHPWDQDINIPPMPWSSVTLTKPVKIGVMWDDGVVKPVGPVREAMKDVVDRLRATGVEVVDYPAYPAAQAWTMIKHLYYLDGAQRLRDMLDGEPMLPLTTWITSGAQTQDIGSMWKLVNERDVFRNTYTKFFRSLNVDAILSPASPGPAGPHGSSKYWSYTSFWNLLDWPALVFPTGRKVAFNDHDDADYEARNPTEHEYYSAYCRDKAIGAPIGLQLSVPRFQDEKLLAVAKKINAVLV</sequence>
<accession>A0AAX4KMU5</accession>
<feature type="binding site" evidence="4">
    <location>
        <position position="207"/>
    </location>
    <ligand>
        <name>substrate</name>
    </ligand>
</feature>
<reference evidence="6 7" key="1">
    <citation type="submission" date="2024-01" db="EMBL/GenBank/DDBJ databases">
        <title>Comparative genomics of Cryptococcus and Kwoniella reveals pathogenesis evolution and contrasting modes of karyotype evolution via chromosome fusion or intercentromeric recombination.</title>
        <authorList>
            <person name="Coelho M.A."/>
            <person name="David-Palma M."/>
            <person name="Shea T."/>
            <person name="Bowers K."/>
            <person name="McGinley-Smith S."/>
            <person name="Mohammad A.W."/>
            <person name="Gnirke A."/>
            <person name="Yurkov A.M."/>
            <person name="Nowrousian M."/>
            <person name="Sun S."/>
            <person name="Cuomo C.A."/>
            <person name="Heitman J."/>
        </authorList>
    </citation>
    <scope>NUCLEOTIDE SEQUENCE [LARGE SCALE GENOMIC DNA]</scope>
    <source>
        <strain evidence="6 7">PYCC6329</strain>
    </source>
</reference>